<reference evidence="2 3" key="1">
    <citation type="submission" date="2012-02" db="EMBL/GenBank/DDBJ databases">
        <title>Complete genome sequence of Actinoplanes missouriensis 431 (= NBRC 102363).</title>
        <authorList>
            <person name="Ohnishi Y."/>
            <person name="Ishikawa J."/>
            <person name="Sekine M."/>
            <person name="Hosoyama A."/>
            <person name="Harada T."/>
            <person name="Narita H."/>
            <person name="Hata T."/>
            <person name="Konno Y."/>
            <person name="Tutikane K."/>
            <person name="Fujita N."/>
            <person name="Horinouchi S."/>
            <person name="Hayakawa M."/>
        </authorList>
    </citation>
    <scope>NUCLEOTIDE SEQUENCE [LARGE SCALE GENOMIC DNA]</scope>
    <source>
        <strain evidence="3">ATCC 14538 / DSM 43046 / CBS 188.64 / JCM 3121 / NBRC 102363 / NCIMB 12654 / NRRL B-3342 / UNCC 431</strain>
    </source>
</reference>
<evidence type="ECO:0000313" key="2">
    <source>
        <dbReference type="EMBL" id="BAL89396.1"/>
    </source>
</evidence>
<evidence type="ECO:0000256" key="1">
    <source>
        <dbReference type="SAM" id="MobiDB-lite"/>
    </source>
</evidence>
<keyword evidence="3" id="KW-1185">Reference proteome</keyword>
<dbReference type="AlphaFoldDB" id="I0H8Q9"/>
<proteinExistence type="predicted"/>
<gene>
    <name evidence="2" type="ordered locus">AMIS_41760</name>
</gene>
<dbReference type="KEGG" id="ams:AMIS_41760"/>
<feature type="region of interest" description="Disordered" evidence="1">
    <location>
        <begin position="47"/>
        <end position="68"/>
    </location>
</feature>
<dbReference type="EMBL" id="AP012319">
    <property type="protein sequence ID" value="BAL89396.1"/>
    <property type="molecule type" value="Genomic_DNA"/>
</dbReference>
<dbReference type="HOGENOM" id="CLU_2784593_0_0_11"/>
<dbReference type="PATRIC" id="fig|512565.3.peg.4158"/>
<accession>I0H8Q9</accession>
<organism evidence="2 3">
    <name type="scientific">Actinoplanes missouriensis (strain ATCC 14538 / DSM 43046 / CBS 188.64 / JCM 3121 / NBRC 102363 / NCIMB 12654 / NRRL B-3342 / UNCC 431)</name>
    <dbReference type="NCBI Taxonomy" id="512565"/>
    <lineage>
        <taxon>Bacteria</taxon>
        <taxon>Bacillati</taxon>
        <taxon>Actinomycetota</taxon>
        <taxon>Actinomycetes</taxon>
        <taxon>Micromonosporales</taxon>
        <taxon>Micromonosporaceae</taxon>
        <taxon>Actinoplanes</taxon>
    </lineage>
</organism>
<dbReference type="Proteomes" id="UP000007882">
    <property type="component" value="Chromosome"/>
</dbReference>
<dbReference type="STRING" id="512565.AMIS_41760"/>
<name>I0H8Q9_ACTM4</name>
<sequence length="68" mass="7367">MCRARGFSPVTIENDIGSLERTLNALGRLARGDLVNTLDPKLIAATMGLDPPNTANGRYGQWDPWTAP</sequence>
<dbReference type="OrthoDB" id="4435702at2"/>
<evidence type="ECO:0000313" key="3">
    <source>
        <dbReference type="Proteomes" id="UP000007882"/>
    </source>
</evidence>
<protein>
    <submittedName>
        <fullName evidence="2">Uncharacterized protein</fullName>
    </submittedName>
</protein>